<dbReference type="GO" id="GO:0000981">
    <property type="term" value="F:DNA-binding transcription factor activity, RNA polymerase II-specific"/>
    <property type="evidence" value="ECO:0007669"/>
    <property type="project" value="TreeGrafter"/>
</dbReference>
<dbReference type="EMBL" id="JX010478">
    <property type="protein sequence ID" value="AFJ24721.1"/>
    <property type="molecule type" value="mRNA"/>
</dbReference>
<evidence type="ECO:0000256" key="1">
    <source>
        <dbReference type="ARBA" id="ARBA00004123"/>
    </source>
</evidence>
<name>G1C1Q3_SCHMD</name>
<proteinExistence type="evidence at transcript level"/>
<dbReference type="SUPFAM" id="SSF49417">
    <property type="entry name" value="p53-like transcription factors"/>
    <property type="match status" value="1"/>
</dbReference>
<dbReference type="InterPro" id="IPR012346">
    <property type="entry name" value="p53/RUNT-type_TF_DNA-bd_sf"/>
</dbReference>
<evidence type="ECO:0000256" key="3">
    <source>
        <dbReference type="ARBA" id="ARBA00023163"/>
    </source>
</evidence>
<organism evidence="6">
    <name type="scientific">Schmidtea mediterranea</name>
    <name type="common">Freshwater planarian flatworm</name>
    <dbReference type="NCBI Taxonomy" id="79327"/>
    <lineage>
        <taxon>Eukaryota</taxon>
        <taxon>Metazoa</taxon>
        <taxon>Spiralia</taxon>
        <taxon>Lophotrochozoa</taxon>
        <taxon>Platyhelminthes</taxon>
        <taxon>Rhabditophora</taxon>
        <taxon>Seriata</taxon>
        <taxon>Tricladida</taxon>
        <taxon>Continenticola</taxon>
        <taxon>Geoplanoidea</taxon>
        <taxon>Dugesiidae</taxon>
        <taxon>Schmidtea</taxon>
    </lineage>
</organism>
<dbReference type="PANTHER" id="PTHR11950:SF31">
    <property type="entry name" value="SEGMENTATION PROTEIN RUNT"/>
    <property type="match status" value="1"/>
</dbReference>
<dbReference type="Gene3D" id="2.60.40.720">
    <property type="match status" value="1"/>
</dbReference>
<keyword evidence="3" id="KW-0804">Transcription</keyword>
<dbReference type="AlphaFoldDB" id="G1C1Q3"/>
<keyword evidence="4" id="KW-0539">Nucleus</keyword>
<reference evidence="6" key="1">
    <citation type="journal article" date="2011" name="Genome Biol.">
        <title>The head-regeneration transcriptome of the planarian Schmidtea mediterranea.</title>
        <authorList>
            <person name="Sandmann T."/>
            <person name="Vogg M.C."/>
            <person name="Owlarn S."/>
            <person name="Boutros M."/>
            <person name="Bartscherer K."/>
        </authorList>
    </citation>
    <scope>NUCLEOTIDE SEQUENCE</scope>
</reference>
<dbReference type="InterPro" id="IPR013524">
    <property type="entry name" value="Runt_dom"/>
</dbReference>
<dbReference type="GO" id="GO:0005634">
    <property type="term" value="C:nucleus"/>
    <property type="evidence" value="ECO:0007669"/>
    <property type="project" value="UniProtKB-SubCell"/>
</dbReference>
<evidence type="ECO:0000313" key="6">
    <source>
        <dbReference type="EMBL" id="AEF16013.1"/>
    </source>
</evidence>
<evidence type="ECO:0000313" key="7">
    <source>
        <dbReference type="EMBL" id="AFJ24721.1"/>
    </source>
</evidence>
<protein>
    <submittedName>
        <fullName evidence="7">Runt-1</fullName>
    </submittedName>
    <submittedName>
        <fullName evidence="6">Runt-like 1 protein</fullName>
    </submittedName>
</protein>
<feature type="domain" description="Runt" evidence="5">
    <location>
        <begin position="17"/>
        <end position="151"/>
    </location>
</feature>
<dbReference type="OrthoDB" id="10029800at2759"/>
<dbReference type="GO" id="GO:0005524">
    <property type="term" value="F:ATP binding"/>
    <property type="evidence" value="ECO:0007669"/>
    <property type="project" value="InterPro"/>
</dbReference>
<dbReference type="GO" id="GO:0000978">
    <property type="term" value="F:RNA polymerase II cis-regulatory region sequence-specific DNA binding"/>
    <property type="evidence" value="ECO:0007669"/>
    <property type="project" value="TreeGrafter"/>
</dbReference>
<dbReference type="PRINTS" id="PR00967">
    <property type="entry name" value="ONCOGENEAML1"/>
</dbReference>
<reference evidence="7" key="2">
    <citation type="journal article" date="2012" name="Genes Dev.">
        <title>A molecular wound response program associated with regeneration initiation in planarians.</title>
        <authorList>
            <person name="Wenemoser D."/>
            <person name="Lapan S.W."/>
            <person name="Wilkinson A.W."/>
            <person name="Bell G.W."/>
            <person name="Reddien P.W."/>
        </authorList>
    </citation>
    <scope>NUCLEOTIDE SEQUENCE</scope>
    <source>
        <strain evidence="7">ClW4</strain>
    </source>
</reference>
<dbReference type="Pfam" id="PF00853">
    <property type="entry name" value="Runt"/>
    <property type="match status" value="1"/>
</dbReference>
<evidence type="ECO:0000256" key="4">
    <source>
        <dbReference type="ARBA" id="ARBA00023242"/>
    </source>
</evidence>
<accession>G1C1Q3</accession>
<sequence>MNQRFNGFSTDFTKSKYKFNSLSVSTEKIVPTSHPLVFCTKLPQHWRSNKSLPALFQVMVYQSNNRVLPIGDGHRVWLSASNPSMNSAVLRNFESKLVNGEARFNDLRFISRSGRGKYFDVYIHIECNPKIIAVYTNAIKVTVDGPREPRNKHKNFYFTKNNIKIPNFIPKSEPDSHFCYSGSPGLTDPPSYWSSTKTDTKNLSENDSFEQKSNLIISPSLLYPYGTPNGCHFSLPQTKQDNFSMLQFMLMATTLRIGLPLAEIYNSQSHQRSPVKEIKDFDKTKIWRPF</sequence>
<evidence type="ECO:0000256" key="2">
    <source>
        <dbReference type="ARBA" id="ARBA00023015"/>
    </source>
</evidence>
<keyword evidence="2" id="KW-0805">Transcription regulation</keyword>
<dbReference type="InterPro" id="IPR000040">
    <property type="entry name" value="AML1_Runt"/>
</dbReference>
<dbReference type="EMBL" id="JF720854">
    <property type="protein sequence ID" value="AEF16013.1"/>
    <property type="molecule type" value="mRNA"/>
</dbReference>
<dbReference type="PANTHER" id="PTHR11950">
    <property type="entry name" value="RUNT RELATED"/>
    <property type="match status" value="1"/>
</dbReference>
<evidence type="ECO:0000259" key="5">
    <source>
        <dbReference type="PROSITE" id="PS51062"/>
    </source>
</evidence>
<dbReference type="InterPro" id="IPR008967">
    <property type="entry name" value="p53-like_TF_DNA-bd_sf"/>
</dbReference>
<dbReference type="PROSITE" id="PS51062">
    <property type="entry name" value="RUNT"/>
    <property type="match status" value="1"/>
</dbReference>
<comment type="subcellular location">
    <subcellularLocation>
        <location evidence="1">Nucleus</location>
    </subcellularLocation>
</comment>